<comment type="caution">
    <text evidence="2">The sequence shown here is derived from an EMBL/GenBank/DDBJ whole genome shotgun (WGS) entry which is preliminary data.</text>
</comment>
<keyword evidence="3" id="KW-1185">Reference proteome</keyword>
<feature type="region of interest" description="Disordered" evidence="1">
    <location>
        <begin position="1"/>
        <end position="46"/>
    </location>
</feature>
<protein>
    <submittedName>
        <fullName evidence="2">Uncharacterized protein</fullName>
    </submittedName>
</protein>
<accession>A0ABS3XTE1</accession>
<sequence>MIRTPPDLLAAAGRGDKQVALTPQHRAETPQQVGPVFMDSLQTGDV</sequence>
<evidence type="ECO:0000313" key="3">
    <source>
        <dbReference type="Proteomes" id="UP000721954"/>
    </source>
</evidence>
<dbReference type="GeneID" id="96258880"/>
<reference evidence="2 3" key="1">
    <citation type="submission" date="2021-02" db="EMBL/GenBank/DDBJ databases">
        <title>Streptomyces spirodelae sp. nov., isolated from duckweed.</title>
        <authorList>
            <person name="Saimee Y."/>
            <person name="Duangmal K."/>
        </authorList>
    </citation>
    <scope>NUCLEOTIDE SEQUENCE [LARGE SCALE GENOMIC DNA]</scope>
    <source>
        <strain evidence="2 3">DSM 42105</strain>
    </source>
</reference>
<organism evidence="2 3">
    <name type="scientific">Streptomyces smyrnaeus</name>
    <dbReference type="NCBI Taxonomy" id="1387713"/>
    <lineage>
        <taxon>Bacteria</taxon>
        <taxon>Bacillati</taxon>
        <taxon>Actinomycetota</taxon>
        <taxon>Actinomycetes</taxon>
        <taxon>Kitasatosporales</taxon>
        <taxon>Streptomycetaceae</taxon>
        <taxon>Streptomyces</taxon>
    </lineage>
</organism>
<dbReference type="Proteomes" id="UP000721954">
    <property type="component" value="Unassembled WGS sequence"/>
</dbReference>
<gene>
    <name evidence="2" type="ORF">JW613_09710</name>
</gene>
<evidence type="ECO:0000256" key="1">
    <source>
        <dbReference type="SAM" id="MobiDB-lite"/>
    </source>
</evidence>
<proteinExistence type="predicted"/>
<evidence type="ECO:0000313" key="2">
    <source>
        <dbReference type="EMBL" id="MBO8198580.1"/>
    </source>
</evidence>
<dbReference type="RefSeq" id="WP_209210298.1">
    <property type="nucleotide sequence ID" value="NZ_JAFFZM010000004.1"/>
</dbReference>
<name>A0ABS3XTE1_9ACTN</name>
<dbReference type="EMBL" id="JAFFZM010000004">
    <property type="protein sequence ID" value="MBO8198580.1"/>
    <property type="molecule type" value="Genomic_DNA"/>
</dbReference>